<keyword evidence="4" id="KW-1185">Reference proteome</keyword>
<dbReference type="VEuPathDB" id="GiardiaDB:SS50377_23752"/>
<evidence type="ECO:0000313" key="3">
    <source>
        <dbReference type="EMBL" id="KAH0573817.1"/>
    </source>
</evidence>
<name>V6LRW2_9EUKA</name>
<gene>
    <name evidence="2" type="ORF">SS50377_13516</name>
    <name evidence="3" type="ORF">SS50377_23752</name>
</gene>
<dbReference type="GO" id="GO:0003723">
    <property type="term" value="F:RNA binding"/>
    <property type="evidence" value="ECO:0007669"/>
    <property type="project" value="InterPro"/>
</dbReference>
<sequence length="225" mass="25858">MNFLEIATDLLNKYDKNIMQTVTQISLTTKPENVSNFTISNHQPPYLESPNKLILQKQSKAFITAILGPRGSTLQAIQSQLNCTITIRNDIVTVYGTDFSVYLTSLVFADFNEKLGQNDNDNAYKQLQFKQMKQKQPTSDDLKKFKFKNQLPTEKMVIDWIQSQKDRQNREHCQALDFYYDCLNIAKIDDSVKVEPVQKLEKNRIVVQIQQSNIEESSSLSIPGL</sequence>
<dbReference type="InterPro" id="IPR004088">
    <property type="entry name" value="KH_dom_type_1"/>
</dbReference>
<proteinExistence type="predicted"/>
<dbReference type="InterPro" id="IPR036612">
    <property type="entry name" value="KH_dom_type_1_sf"/>
</dbReference>
<dbReference type="Pfam" id="PF00013">
    <property type="entry name" value="KH_1"/>
    <property type="match status" value="1"/>
</dbReference>
<reference evidence="3" key="2">
    <citation type="submission" date="2020-12" db="EMBL/GenBank/DDBJ databases">
        <title>New Spironucleus salmonicida genome in near-complete chromosomes.</title>
        <authorList>
            <person name="Xu F."/>
            <person name="Kurt Z."/>
            <person name="Jimenez-Gonzalez A."/>
            <person name="Astvaldsson A."/>
            <person name="Andersson J.O."/>
            <person name="Svard S.G."/>
        </authorList>
    </citation>
    <scope>NUCLEOTIDE SEQUENCE</scope>
    <source>
        <strain evidence="3">ATCC 50377</strain>
    </source>
</reference>
<dbReference type="Proteomes" id="UP000018208">
    <property type="component" value="Unassembled WGS sequence"/>
</dbReference>
<dbReference type="AlphaFoldDB" id="V6LRW2"/>
<protein>
    <submittedName>
        <fullName evidence="2">KH domain-containing protein</fullName>
    </submittedName>
</protein>
<evidence type="ECO:0000313" key="2">
    <source>
        <dbReference type="EMBL" id="EST46431.1"/>
    </source>
</evidence>
<dbReference type="SUPFAM" id="SSF54791">
    <property type="entry name" value="Eukaryotic type KH-domain (KH-domain type I)"/>
    <property type="match status" value="1"/>
</dbReference>
<dbReference type="EMBL" id="AUWU02000004">
    <property type="protein sequence ID" value="KAH0573817.1"/>
    <property type="molecule type" value="Genomic_DNA"/>
</dbReference>
<organism evidence="2">
    <name type="scientific">Spironucleus salmonicida</name>
    <dbReference type="NCBI Taxonomy" id="348837"/>
    <lineage>
        <taxon>Eukaryota</taxon>
        <taxon>Metamonada</taxon>
        <taxon>Diplomonadida</taxon>
        <taxon>Hexamitidae</taxon>
        <taxon>Hexamitinae</taxon>
        <taxon>Spironucleus</taxon>
    </lineage>
</organism>
<evidence type="ECO:0000313" key="4">
    <source>
        <dbReference type="Proteomes" id="UP000018208"/>
    </source>
</evidence>
<evidence type="ECO:0000259" key="1">
    <source>
        <dbReference type="Pfam" id="PF00013"/>
    </source>
</evidence>
<feature type="domain" description="K Homology" evidence="1">
    <location>
        <begin position="62"/>
        <end position="98"/>
    </location>
</feature>
<accession>V6LRW2</accession>
<dbReference type="EMBL" id="KI546074">
    <property type="protein sequence ID" value="EST46431.1"/>
    <property type="molecule type" value="Genomic_DNA"/>
</dbReference>
<dbReference type="Gene3D" id="3.30.1370.10">
    <property type="entry name" value="K Homology domain, type 1"/>
    <property type="match status" value="1"/>
</dbReference>
<reference evidence="2 3" key="1">
    <citation type="journal article" date="2014" name="PLoS Genet.">
        <title>The Genome of Spironucleus salmonicida Highlights a Fish Pathogen Adapted to Fluctuating Environments.</title>
        <authorList>
            <person name="Xu F."/>
            <person name="Jerlstrom-Hultqvist J."/>
            <person name="Einarsson E."/>
            <person name="Astvaldsson A."/>
            <person name="Svard S.G."/>
            <person name="Andersson J.O."/>
        </authorList>
    </citation>
    <scope>NUCLEOTIDE SEQUENCE</scope>
    <source>
        <strain evidence="3">ATCC 50377</strain>
    </source>
</reference>